<proteinExistence type="predicted"/>
<comment type="caution">
    <text evidence="1">The sequence shown here is derived from an EMBL/GenBank/DDBJ whole genome shotgun (WGS) entry which is preliminary data.</text>
</comment>
<name>A0A1F5SYH1_9BACT</name>
<dbReference type="EMBL" id="MFGJ01000007">
    <property type="protein sequence ID" value="OGF31702.1"/>
    <property type="molecule type" value="Genomic_DNA"/>
</dbReference>
<accession>A0A1F5SYH1</accession>
<evidence type="ECO:0000313" key="1">
    <source>
        <dbReference type="EMBL" id="OGF31702.1"/>
    </source>
</evidence>
<gene>
    <name evidence="1" type="ORF">A2478_04410</name>
</gene>
<protein>
    <submittedName>
        <fullName evidence="1">Uncharacterized protein</fullName>
    </submittedName>
</protein>
<dbReference type="Proteomes" id="UP000179001">
    <property type="component" value="Unassembled WGS sequence"/>
</dbReference>
<dbReference type="AlphaFoldDB" id="A0A1F5SYH1"/>
<dbReference type="STRING" id="1798002.A2478_04410"/>
<organism evidence="1 2">
    <name type="scientific">Candidatus Falkowbacteria bacterium RIFOXYC2_FULL_36_12</name>
    <dbReference type="NCBI Taxonomy" id="1798002"/>
    <lineage>
        <taxon>Bacteria</taxon>
        <taxon>Candidatus Falkowiibacteriota</taxon>
    </lineage>
</organism>
<sequence length="90" mass="10783">MNFEQIKTRAFIEYGIAGHEDEYVFSLDGVQQVPHDLAHKLEVRLGKNWHISYRSTRLEIYYAEKENYRDDEFIITTLQQVLGDEYELVR</sequence>
<reference evidence="1 2" key="1">
    <citation type="journal article" date="2016" name="Nat. Commun.">
        <title>Thousands of microbial genomes shed light on interconnected biogeochemical processes in an aquifer system.</title>
        <authorList>
            <person name="Anantharaman K."/>
            <person name="Brown C.T."/>
            <person name="Hug L.A."/>
            <person name="Sharon I."/>
            <person name="Castelle C.J."/>
            <person name="Probst A.J."/>
            <person name="Thomas B.C."/>
            <person name="Singh A."/>
            <person name="Wilkins M.J."/>
            <person name="Karaoz U."/>
            <person name="Brodie E.L."/>
            <person name="Williams K.H."/>
            <person name="Hubbard S.S."/>
            <person name="Banfield J.F."/>
        </authorList>
    </citation>
    <scope>NUCLEOTIDE SEQUENCE [LARGE SCALE GENOMIC DNA]</scope>
</reference>
<evidence type="ECO:0000313" key="2">
    <source>
        <dbReference type="Proteomes" id="UP000179001"/>
    </source>
</evidence>